<evidence type="ECO:0000256" key="1">
    <source>
        <dbReference type="ARBA" id="ARBA00001974"/>
    </source>
</evidence>
<dbReference type="Gene3D" id="3.40.462.20">
    <property type="match status" value="1"/>
</dbReference>
<dbReference type="SUPFAM" id="SSF56176">
    <property type="entry name" value="FAD-binding/transporter-associated domain-like"/>
    <property type="match status" value="1"/>
</dbReference>
<dbReference type="Proteomes" id="UP001437256">
    <property type="component" value="Unassembled WGS sequence"/>
</dbReference>
<evidence type="ECO:0000256" key="5">
    <source>
        <dbReference type="ARBA" id="ARBA00023002"/>
    </source>
</evidence>
<dbReference type="InterPro" id="IPR050416">
    <property type="entry name" value="FAD-linked_Oxidoreductase"/>
</dbReference>
<feature type="chain" id="PRO_5046224015" description="FAD-binding PCMH-type domain-containing protein" evidence="6">
    <location>
        <begin position="18"/>
        <end position="500"/>
    </location>
</feature>
<dbReference type="InterPro" id="IPR016169">
    <property type="entry name" value="FAD-bd_PCMH_sub2"/>
</dbReference>
<keyword evidence="6" id="KW-0732">Signal</keyword>
<dbReference type="EMBL" id="JBBXMP010000009">
    <property type="protein sequence ID" value="KAL0069937.1"/>
    <property type="molecule type" value="Genomic_DNA"/>
</dbReference>
<keyword evidence="9" id="KW-1185">Reference proteome</keyword>
<evidence type="ECO:0000259" key="7">
    <source>
        <dbReference type="PROSITE" id="PS51387"/>
    </source>
</evidence>
<evidence type="ECO:0000313" key="8">
    <source>
        <dbReference type="EMBL" id="KAL0069937.1"/>
    </source>
</evidence>
<comment type="similarity">
    <text evidence="2">Belongs to the oxygen-dependent FAD-linked oxidoreductase family.</text>
</comment>
<sequence length="500" mass="53700">MRFKLLALTLQLGFVFADLRGDFSKAGITAYLPGDNQYAGASRAFNTRFTFKPAAVAYPKTAEDVSKVMQIAQTNNLPVSARSGGHSYVANGLGGKSGVLVVDMANMKAITVNSNTKIATIEVGNRLGDVAKALNAAGRAMSHGTCPYVGIGGHATYGGYGFASRMWGLALDNIQGLNVVLANGTRVYASPTSQTDLYWAFRGAGPSFGIITSIDSTTYAQPPSSLIFSYEWNTLTAQQASSAFQVYQSYPKQNSLPGELGLEMVLGQGSRQGRVSLTLSGGYYKSDGRTGIQNLMGPFVKALGLPNPDSQHIDGDGSWIDSVRILAEPDGGLDMNGPDITDTFYARSLLVPDSAPLTKQATDNFMSYLANQGSSVQNLDYWFIGVGLWGGQNSKISAVSSTSTSFARRDALLVMQVYASSGDRTPFPQSGFTFIDGVLNSMISSMPSTWNYGGYINYIEDRLSDWKQRYYASNYQRLSSIKGQVDPRNVFSAPFGVTTS</sequence>
<evidence type="ECO:0000256" key="6">
    <source>
        <dbReference type="SAM" id="SignalP"/>
    </source>
</evidence>
<keyword evidence="5" id="KW-0560">Oxidoreductase</keyword>
<dbReference type="Gene3D" id="3.30.465.10">
    <property type="match status" value="1"/>
</dbReference>
<protein>
    <recommendedName>
        <fullName evidence="7">FAD-binding PCMH-type domain-containing protein</fullName>
    </recommendedName>
</protein>
<dbReference type="PROSITE" id="PS00862">
    <property type="entry name" value="OX2_COVAL_FAD"/>
    <property type="match status" value="1"/>
</dbReference>
<dbReference type="InterPro" id="IPR012951">
    <property type="entry name" value="BBE"/>
</dbReference>
<evidence type="ECO:0000256" key="3">
    <source>
        <dbReference type="ARBA" id="ARBA00022630"/>
    </source>
</evidence>
<accession>A0ABR3A991</accession>
<reference evidence="8 9" key="1">
    <citation type="submission" date="2024-05" db="EMBL/GenBank/DDBJ databases">
        <title>A draft genome resource for the thread blight pathogen Marasmius tenuissimus strain MS-2.</title>
        <authorList>
            <person name="Yulfo-Soto G.E."/>
            <person name="Baruah I.K."/>
            <person name="Amoako-Attah I."/>
            <person name="Bukari Y."/>
            <person name="Meinhardt L.W."/>
            <person name="Bailey B.A."/>
            <person name="Cohen S.P."/>
        </authorList>
    </citation>
    <scope>NUCLEOTIDE SEQUENCE [LARGE SCALE GENOMIC DNA]</scope>
    <source>
        <strain evidence="8 9">MS-2</strain>
    </source>
</reference>
<feature type="domain" description="FAD-binding PCMH-type" evidence="7">
    <location>
        <begin position="49"/>
        <end position="221"/>
    </location>
</feature>
<keyword evidence="4" id="KW-0274">FAD</keyword>
<evidence type="ECO:0000256" key="2">
    <source>
        <dbReference type="ARBA" id="ARBA00005466"/>
    </source>
</evidence>
<comment type="cofactor">
    <cofactor evidence="1">
        <name>FAD</name>
        <dbReference type="ChEBI" id="CHEBI:57692"/>
    </cofactor>
</comment>
<dbReference type="Pfam" id="PF08031">
    <property type="entry name" value="BBE"/>
    <property type="match status" value="1"/>
</dbReference>
<dbReference type="PANTHER" id="PTHR42973">
    <property type="entry name" value="BINDING OXIDOREDUCTASE, PUTATIVE (AFU_ORTHOLOGUE AFUA_1G17690)-RELATED"/>
    <property type="match status" value="1"/>
</dbReference>
<evidence type="ECO:0000313" key="9">
    <source>
        <dbReference type="Proteomes" id="UP001437256"/>
    </source>
</evidence>
<dbReference type="InterPro" id="IPR016166">
    <property type="entry name" value="FAD-bd_PCMH"/>
</dbReference>
<dbReference type="InterPro" id="IPR006094">
    <property type="entry name" value="Oxid_FAD_bind_N"/>
</dbReference>
<dbReference type="InterPro" id="IPR036318">
    <property type="entry name" value="FAD-bd_PCMH-like_sf"/>
</dbReference>
<dbReference type="InterPro" id="IPR006093">
    <property type="entry name" value="Oxy_OxRdtase_FAD_BS"/>
</dbReference>
<feature type="signal peptide" evidence="6">
    <location>
        <begin position="1"/>
        <end position="17"/>
    </location>
</feature>
<proteinExistence type="inferred from homology"/>
<dbReference type="Pfam" id="PF01565">
    <property type="entry name" value="FAD_binding_4"/>
    <property type="match status" value="1"/>
</dbReference>
<comment type="caution">
    <text evidence="8">The sequence shown here is derived from an EMBL/GenBank/DDBJ whole genome shotgun (WGS) entry which is preliminary data.</text>
</comment>
<name>A0ABR3A991_9AGAR</name>
<organism evidence="8 9">
    <name type="scientific">Marasmius tenuissimus</name>
    <dbReference type="NCBI Taxonomy" id="585030"/>
    <lineage>
        <taxon>Eukaryota</taxon>
        <taxon>Fungi</taxon>
        <taxon>Dikarya</taxon>
        <taxon>Basidiomycota</taxon>
        <taxon>Agaricomycotina</taxon>
        <taxon>Agaricomycetes</taxon>
        <taxon>Agaricomycetidae</taxon>
        <taxon>Agaricales</taxon>
        <taxon>Marasmiineae</taxon>
        <taxon>Marasmiaceae</taxon>
        <taxon>Marasmius</taxon>
    </lineage>
</organism>
<dbReference type="PANTHER" id="PTHR42973:SF39">
    <property type="entry name" value="FAD-BINDING PCMH-TYPE DOMAIN-CONTAINING PROTEIN"/>
    <property type="match status" value="1"/>
</dbReference>
<gene>
    <name evidence="8" type="ORF">AAF712_002832</name>
</gene>
<dbReference type="PROSITE" id="PS51387">
    <property type="entry name" value="FAD_PCMH"/>
    <property type="match status" value="1"/>
</dbReference>
<evidence type="ECO:0000256" key="4">
    <source>
        <dbReference type="ARBA" id="ARBA00022827"/>
    </source>
</evidence>
<keyword evidence="3" id="KW-0285">Flavoprotein</keyword>